<feature type="coiled-coil region" evidence="1">
    <location>
        <begin position="93"/>
        <end position="127"/>
    </location>
</feature>
<proteinExistence type="predicted"/>
<reference evidence="2 3" key="1">
    <citation type="submission" date="2016-09" db="EMBL/GenBank/DDBJ databases">
        <title>Complete genome sequence of microbes from the polar regions.</title>
        <authorList>
            <person name="Liao L."/>
            <person name="Chen B."/>
        </authorList>
    </citation>
    <scope>NUCLEOTIDE SEQUENCE [LARGE SCALE GENOMIC DNA]</scope>
    <source>
        <strain evidence="2 3">ZS314</strain>
    </source>
</reference>
<accession>A0A7L5AFB4</accession>
<gene>
    <name evidence="2" type="ORF">BHD05_05275</name>
</gene>
<sequence>MLAKEDRLANLQAANAKKTEAARGAVLRAFDHLVATAAAVNINAVAAEAGVSRGFIYSQPELRAKIADASKLPTSKVRSSSSTPNEASLTSRLETALDTIGDLKSENRELKQRIENLTAQLLDQELAI</sequence>
<dbReference type="Proteomes" id="UP000464507">
    <property type="component" value="Chromosome"/>
</dbReference>
<evidence type="ECO:0008006" key="4">
    <source>
        <dbReference type="Google" id="ProtNLM"/>
    </source>
</evidence>
<dbReference type="EMBL" id="CP017146">
    <property type="protein sequence ID" value="QHO69150.1"/>
    <property type="molecule type" value="Genomic_DNA"/>
</dbReference>
<keyword evidence="3" id="KW-1185">Reference proteome</keyword>
<organism evidence="2 3">
    <name type="scientific">Marisediminicola antarctica</name>
    <dbReference type="NCBI Taxonomy" id="674079"/>
    <lineage>
        <taxon>Bacteria</taxon>
        <taxon>Bacillati</taxon>
        <taxon>Actinomycetota</taxon>
        <taxon>Actinomycetes</taxon>
        <taxon>Micrococcales</taxon>
        <taxon>Microbacteriaceae</taxon>
        <taxon>Marisediminicola</taxon>
    </lineage>
</organism>
<keyword evidence="1" id="KW-0175">Coiled coil</keyword>
<dbReference type="InterPro" id="IPR046229">
    <property type="entry name" value="TnpC-like"/>
</dbReference>
<evidence type="ECO:0000313" key="3">
    <source>
        <dbReference type="Proteomes" id="UP000464507"/>
    </source>
</evidence>
<dbReference type="KEGG" id="mant:BHD05_05275"/>
<dbReference type="AlphaFoldDB" id="A0A7L5AFB4"/>
<evidence type="ECO:0000256" key="1">
    <source>
        <dbReference type="SAM" id="Coils"/>
    </source>
</evidence>
<evidence type="ECO:0000313" key="2">
    <source>
        <dbReference type="EMBL" id="QHO69150.1"/>
    </source>
</evidence>
<protein>
    <recommendedName>
        <fullName evidence="4">Transposase</fullName>
    </recommendedName>
</protein>
<dbReference type="Pfam" id="PF19776">
    <property type="entry name" value="DUF6262"/>
    <property type="match status" value="1"/>
</dbReference>
<name>A0A7L5AFB4_9MICO</name>